<dbReference type="EMBL" id="JAVFWL010000006">
    <property type="protein sequence ID" value="KAK6760575.1"/>
    <property type="molecule type" value="Genomic_DNA"/>
</dbReference>
<dbReference type="InterPro" id="IPR052709">
    <property type="entry name" value="Transposase-MT_Hybrid"/>
</dbReference>
<accession>A0ABR1EE16</accession>
<sequence>MKQRKEWVAPGGTPKPRAKQVLHPKKTMICVWWDWEGLVHWEMLEKNKTVEKNLYIAQLHRVKEAIQLKRPHRRGQVILLHDNARPHTANIVKAALQELDWEVLQHPPYSPDLAPTDYHLFRSLSNQMQGVTFDNNEDLENWLNNFFESRPGGFWQNGINKLVERWEQVVNNDGEYIVD</sequence>
<name>A0ABR1EE16_NECAM</name>
<comment type="caution">
    <text evidence="1">The sequence shown here is derived from an EMBL/GenBank/DDBJ whole genome shotgun (WGS) entry which is preliminary data.</text>
</comment>
<dbReference type="Gene3D" id="3.30.420.10">
    <property type="entry name" value="Ribonuclease H-like superfamily/Ribonuclease H"/>
    <property type="match status" value="1"/>
</dbReference>
<dbReference type="PANTHER" id="PTHR46060">
    <property type="entry name" value="MARINER MOS1 TRANSPOSASE-LIKE PROTEIN"/>
    <property type="match status" value="1"/>
</dbReference>
<dbReference type="Proteomes" id="UP001303046">
    <property type="component" value="Unassembled WGS sequence"/>
</dbReference>
<evidence type="ECO:0008006" key="3">
    <source>
        <dbReference type="Google" id="ProtNLM"/>
    </source>
</evidence>
<reference evidence="1 2" key="1">
    <citation type="submission" date="2023-08" db="EMBL/GenBank/DDBJ databases">
        <title>A Necator americanus chromosomal reference genome.</title>
        <authorList>
            <person name="Ilik V."/>
            <person name="Petrzelkova K.J."/>
            <person name="Pardy F."/>
            <person name="Fuh T."/>
            <person name="Niatou-Singa F.S."/>
            <person name="Gouil Q."/>
            <person name="Baker L."/>
            <person name="Ritchie M.E."/>
            <person name="Jex A.R."/>
            <person name="Gazzola D."/>
            <person name="Li H."/>
            <person name="Toshio Fujiwara R."/>
            <person name="Zhan B."/>
            <person name="Aroian R.V."/>
            <person name="Pafco B."/>
            <person name="Schwarz E.M."/>
        </authorList>
    </citation>
    <scope>NUCLEOTIDE SEQUENCE [LARGE SCALE GENOMIC DNA]</scope>
    <source>
        <strain evidence="1 2">Aroian</strain>
        <tissue evidence="1">Whole animal</tissue>
    </source>
</reference>
<dbReference type="InterPro" id="IPR036397">
    <property type="entry name" value="RNaseH_sf"/>
</dbReference>
<gene>
    <name evidence="1" type="primary">Necator_chrX.g22035</name>
    <name evidence="1" type="ORF">RB195_021874</name>
</gene>
<dbReference type="PANTHER" id="PTHR46060:SF2">
    <property type="entry name" value="HISTONE-LYSINE N-METHYLTRANSFERASE SETMAR"/>
    <property type="match status" value="1"/>
</dbReference>
<dbReference type="InterPro" id="IPR001888">
    <property type="entry name" value="Transposase_1"/>
</dbReference>
<evidence type="ECO:0000313" key="2">
    <source>
        <dbReference type="Proteomes" id="UP001303046"/>
    </source>
</evidence>
<proteinExistence type="predicted"/>
<dbReference type="Pfam" id="PF01359">
    <property type="entry name" value="Transposase_1"/>
    <property type="match status" value="1"/>
</dbReference>
<keyword evidence="2" id="KW-1185">Reference proteome</keyword>
<protein>
    <recommendedName>
        <fullName evidence="3">Transposase</fullName>
    </recommendedName>
</protein>
<organism evidence="1 2">
    <name type="scientific">Necator americanus</name>
    <name type="common">Human hookworm</name>
    <dbReference type="NCBI Taxonomy" id="51031"/>
    <lineage>
        <taxon>Eukaryota</taxon>
        <taxon>Metazoa</taxon>
        <taxon>Ecdysozoa</taxon>
        <taxon>Nematoda</taxon>
        <taxon>Chromadorea</taxon>
        <taxon>Rhabditida</taxon>
        <taxon>Rhabditina</taxon>
        <taxon>Rhabditomorpha</taxon>
        <taxon>Strongyloidea</taxon>
        <taxon>Ancylostomatidae</taxon>
        <taxon>Bunostominae</taxon>
        <taxon>Necator</taxon>
    </lineage>
</organism>
<evidence type="ECO:0000313" key="1">
    <source>
        <dbReference type="EMBL" id="KAK6760575.1"/>
    </source>
</evidence>